<feature type="signal peptide" evidence="2">
    <location>
        <begin position="1"/>
        <end position="24"/>
    </location>
</feature>
<dbReference type="AlphaFoldDB" id="A0A1Y2IEZ4"/>
<sequence length="198" mass="21038">MLARAGGGSAWSRIVLTIIASVLSQLFEFSSTPLDVDRLTACIVMSLVPRAPSAVVKPSANIYGASCMASYIKQTRIHRTVGETYQWTPSTGTKRTSSSSSDEPPADDPDQHASYLRARVVPAQRREVALVGCRAAISGLSALGSLGAAEGVRENGVGKGIVRDGMESIGWVGGMGWDETRMARREMCAQEVYSAGRS</sequence>
<accession>A0A1Y2IEZ4</accession>
<evidence type="ECO:0000256" key="1">
    <source>
        <dbReference type="SAM" id="MobiDB-lite"/>
    </source>
</evidence>
<protein>
    <submittedName>
        <fullName evidence="3">Uncharacterized protein</fullName>
    </submittedName>
</protein>
<feature type="compositionally biased region" description="Low complexity" evidence="1">
    <location>
        <begin position="88"/>
        <end position="103"/>
    </location>
</feature>
<keyword evidence="4" id="KW-1185">Reference proteome</keyword>
<feature type="chain" id="PRO_5013050699" evidence="2">
    <location>
        <begin position="25"/>
        <end position="198"/>
    </location>
</feature>
<keyword evidence="2" id="KW-0732">Signal</keyword>
<reference evidence="3 4" key="1">
    <citation type="journal article" date="2015" name="Biotechnol. Biofuels">
        <title>Enhanced degradation of softwood versus hardwood by the white-rot fungus Pycnoporus coccineus.</title>
        <authorList>
            <person name="Couturier M."/>
            <person name="Navarro D."/>
            <person name="Chevret D."/>
            <person name="Henrissat B."/>
            <person name="Piumi F."/>
            <person name="Ruiz-Duenas F.J."/>
            <person name="Martinez A.T."/>
            <person name="Grigoriev I.V."/>
            <person name="Riley R."/>
            <person name="Lipzen A."/>
            <person name="Berrin J.G."/>
            <person name="Master E.R."/>
            <person name="Rosso M.N."/>
        </authorList>
    </citation>
    <scope>NUCLEOTIDE SEQUENCE [LARGE SCALE GENOMIC DNA]</scope>
    <source>
        <strain evidence="3 4">BRFM310</strain>
    </source>
</reference>
<name>A0A1Y2IEZ4_TRAC3</name>
<organism evidence="3 4">
    <name type="scientific">Trametes coccinea (strain BRFM310)</name>
    <name type="common">Pycnoporus coccineus</name>
    <dbReference type="NCBI Taxonomy" id="1353009"/>
    <lineage>
        <taxon>Eukaryota</taxon>
        <taxon>Fungi</taxon>
        <taxon>Dikarya</taxon>
        <taxon>Basidiomycota</taxon>
        <taxon>Agaricomycotina</taxon>
        <taxon>Agaricomycetes</taxon>
        <taxon>Polyporales</taxon>
        <taxon>Polyporaceae</taxon>
        <taxon>Trametes</taxon>
    </lineage>
</organism>
<dbReference type="Proteomes" id="UP000193067">
    <property type="component" value="Unassembled WGS sequence"/>
</dbReference>
<feature type="region of interest" description="Disordered" evidence="1">
    <location>
        <begin position="83"/>
        <end position="111"/>
    </location>
</feature>
<proteinExistence type="predicted"/>
<dbReference type="EMBL" id="KZ084125">
    <property type="protein sequence ID" value="OSC99668.1"/>
    <property type="molecule type" value="Genomic_DNA"/>
</dbReference>
<evidence type="ECO:0000313" key="3">
    <source>
        <dbReference type="EMBL" id="OSC99668.1"/>
    </source>
</evidence>
<evidence type="ECO:0000256" key="2">
    <source>
        <dbReference type="SAM" id="SignalP"/>
    </source>
</evidence>
<gene>
    <name evidence="3" type="ORF">PYCCODRAFT_801349</name>
</gene>
<evidence type="ECO:0000313" key="4">
    <source>
        <dbReference type="Proteomes" id="UP000193067"/>
    </source>
</evidence>